<comment type="caution">
    <text evidence="2">The sequence shown here is derived from an EMBL/GenBank/DDBJ whole genome shotgun (WGS) entry which is preliminary data.</text>
</comment>
<proteinExistence type="predicted"/>
<feature type="compositionally biased region" description="Polar residues" evidence="1">
    <location>
        <begin position="138"/>
        <end position="149"/>
    </location>
</feature>
<dbReference type="Proteomes" id="UP001054837">
    <property type="component" value="Unassembled WGS sequence"/>
</dbReference>
<keyword evidence="3" id="KW-1185">Reference proteome</keyword>
<evidence type="ECO:0000256" key="1">
    <source>
        <dbReference type="SAM" id="MobiDB-lite"/>
    </source>
</evidence>
<dbReference type="AlphaFoldDB" id="A0AAV4PYD4"/>
<protein>
    <submittedName>
        <fullName evidence="2">Uncharacterized protein</fullName>
    </submittedName>
</protein>
<name>A0AAV4PYD4_9ARAC</name>
<organism evidence="2 3">
    <name type="scientific">Caerostris darwini</name>
    <dbReference type="NCBI Taxonomy" id="1538125"/>
    <lineage>
        <taxon>Eukaryota</taxon>
        <taxon>Metazoa</taxon>
        <taxon>Ecdysozoa</taxon>
        <taxon>Arthropoda</taxon>
        <taxon>Chelicerata</taxon>
        <taxon>Arachnida</taxon>
        <taxon>Araneae</taxon>
        <taxon>Araneomorphae</taxon>
        <taxon>Entelegynae</taxon>
        <taxon>Araneoidea</taxon>
        <taxon>Araneidae</taxon>
        <taxon>Caerostris</taxon>
    </lineage>
</organism>
<accession>A0AAV4PYD4</accession>
<evidence type="ECO:0000313" key="3">
    <source>
        <dbReference type="Proteomes" id="UP001054837"/>
    </source>
</evidence>
<reference evidence="2 3" key="1">
    <citation type="submission" date="2021-06" db="EMBL/GenBank/DDBJ databases">
        <title>Caerostris darwini draft genome.</title>
        <authorList>
            <person name="Kono N."/>
            <person name="Arakawa K."/>
        </authorList>
    </citation>
    <scope>NUCLEOTIDE SEQUENCE [LARGE SCALE GENOMIC DNA]</scope>
</reference>
<dbReference type="EMBL" id="BPLQ01003624">
    <property type="protein sequence ID" value="GIY01906.1"/>
    <property type="molecule type" value="Genomic_DNA"/>
</dbReference>
<gene>
    <name evidence="2" type="ORF">CDAR_226461</name>
</gene>
<evidence type="ECO:0000313" key="2">
    <source>
        <dbReference type="EMBL" id="GIY01906.1"/>
    </source>
</evidence>
<sequence length="149" mass="16593">MQSLHSGAPNGNLEKRNLSKLGFYSWMPRKPSCRTGSTNEFTNSPNILPQSIKTINSERKFTQDTKIEPKNEKQFAANLTLIVQSVNKQANERSLGRRRTHFRIYFRPSPSPSLLCACAITHGPVLHGRPGAPKCLSSEPSIVQSGMSR</sequence>
<feature type="region of interest" description="Disordered" evidence="1">
    <location>
        <begin position="129"/>
        <end position="149"/>
    </location>
</feature>